<gene>
    <name evidence="2" type="ORF">AsAng_0053430</name>
</gene>
<evidence type="ECO:0000313" key="2">
    <source>
        <dbReference type="EMBL" id="BDS14562.1"/>
    </source>
</evidence>
<name>A0A916DW91_9BACT</name>
<dbReference type="Proteomes" id="UP001060919">
    <property type="component" value="Chromosome"/>
</dbReference>
<dbReference type="EMBL" id="AP026867">
    <property type="protein sequence ID" value="BDS14562.1"/>
    <property type="molecule type" value="Genomic_DNA"/>
</dbReference>
<dbReference type="InterPro" id="IPR026444">
    <property type="entry name" value="Secre_tail"/>
</dbReference>
<dbReference type="Pfam" id="PF18962">
    <property type="entry name" value="Por_Secre_tail"/>
    <property type="match status" value="1"/>
</dbReference>
<organism evidence="2 3">
    <name type="scientific">Aureispira anguillae</name>
    <dbReference type="NCBI Taxonomy" id="2864201"/>
    <lineage>
        <taxon>Bacteria</taxon>
        <taxon>Pseudomonadati</taxon>
        <taxon>Bacteroidota</taxon>
        <taxon>Saprospiria</taxon>
        <taxon>Saprospirales</taxon>
        <taxon>Saprospiraceae</taxon>
        <taxon>Aureispira</taxon>
    </lineage>
</organism>
<reference evidence="2" key="1">
    <citation type="submission" date="2022-09" db="EMBL/GenBank/DDBJ databases">
        <title>Aureispira anguillicida sp. nov., isolated from Leptocephalus of Japanese eel Anguilla japonica.</title>
        <authorList>
            <person name="Yuasa K."/>
            <person name="Mekata T."/>
            <person name="Ikunari K."/>
        </authorList>
    </citation>
    <scope>NUCLEOTIDE SEQUENCE</scope>
    <source>
        <strain evidence="2">EL160426</strain>
    </source>
</reference>
<proteinExistence type="predicted"/>
<dbReference type="Gene3D" id="2.60.40.740">
    <property type="match status" value="1"/>
</dbReference>
<evidence type="ECO:0000259" key="1">
    <source>
        <dbReference type="Pfam" id="PF18962"/>
    </source>
</evidence>
<dbReference type="Pfam" id="PF13573">
    <property type="entry name" value="SprB"/>
    <property type="match status" value="2"/>
</dbReference>
<keyword evidence="3" id="KW-1185">Reference proteome</keyword>
<accession>A0A916DW91</accession>
<feature type="domain" description="Secretion system C-terminal sorting" evidence="1">
    <location>
        <begin position="1266"/>
        <end position="1340"/>
    </location>
</feature>
<evidence type="ECO:0000313" key="3">
    <source>
        <dbReference type="Proteomes" id="UP001060919"/>
    </source>
</evidence>
<dbReference type="NCBIfam" id="TIGR04183">
    <property type="entry name" value="Por_Secre_tail"/>
    <property type="match status" value="1"/>
</dbReference>
<dbReference type="InterPro" id="IPR025667">
    <property type="entry name" value="SprB_repeat"/>
</dbReference>
<protein>
    <submittedName>
        <fullName evidence="2">T9SS type A sorting domain-containing protein</fullName>
    </submittedName>
</protein>
<dbReference type="SUPFAM" id="SSF63829">
    <property type="entry name" value="Calcium-dependent phosphotriesterase"/>
    <property type="match status" value="1"/>
</dbReference>
<dbReference type="KEGG" id="aup:AsAng_0053430"/>
<sequence length="1343" mass="144344">MPYPNLNSLYFISIDYKTINRTIMKKNYLLFFILLSWQSIFAQNYTLEAYWENTNNPSKTKLTKSFCGPGKVTLHYSWDPGFSIQKAIGTPFTTDEDKVYLIVEYYQTANNQWLPYNNSGALPFHSSILGVDNSDPGTTGSMDITVNSTGVQKFRVTIKKEYIDSNGVSSFPFTKSTPEYELHSTITPLTLSSELKAGSQTFQSSSTFSTSNIVCDDDLILEKIKWNQCAKQYVLYLDEVNPSTGQTTPVKTIGPAPISGLSASMNLNTVFGNDLQKGKLYRINLKVGNGNGVWTSLNHNVFYINYHSTKNPSISINTPNDICIGTPVTITLADPPNNFQWTSTSGSLPTGISSTITPTQTGVYNITTNDHCVNLPNDLQITVKALPTVDASNNQSVHCTNVLNPIQLSANATPSGGTGTWSINQGTINAATGVFDPNQNSIPNNFIATYNYTAPNGCSNSDDFSFAYYDPSTFTTTVNNLTCHNSNDGAIFTLATGTPPYNFSLNGQSGFSSLTAGTYQVELTDGHGCISTQSVAVTQPQAITAALNLPSPYAVSCYGAGIYVQVINVQGGTGTYLYNFGTGFTSNSGKLLYPKSTPYQIQVKDQNGCIKNLSFQLNAPAAPITAVANSNHPTCYGIANGNIALTISGGTAPYSVSWNNGSTGATNNNLAAGVHTYTITDANGCKLSNSITLTNGSSGITVSETITNSSCHGTNDGAIALTYNPNYSYAWSTGDVGNSISNLVDNNYNVTLTNNASGSFYGCKTIKHYAVNTNNQSYWHKNTLNTTGGEDKIIKTITDANNNVYALGAFTGATEIDGQAIQAGSSNQKGIFVSKHDACGKLKWLAHSTISTNLDIFGLEIILDGANHLQVFGELDNTATTSFNMENTDGNTQTLTLNASNDVFSVRIDLLSGAFSNANDYAIDYADDVNGIAMDNNLIYFAGKFNNKAEVWRYNGGALNPLFGDSNPDNEMTAIAVDGSNIYVTANLIAPASFNGNFIPVNGLQEAVLLHYNNGTLVTQAAQAENMSLNDVLIADNGQVWVAGQWAGPTSWGNGLHAKYPTAIVASFAPNAITNNTNTFYIDHKNSMFTQATAIALSEKNDRLYTTGTYRGQIIGMKQAQSNNLVQEAGGMGNHPAMWLASIDLSSSTPSLDWINLSMSNSPIEVFDIATDGFNSYVVGAYQEDMVLPPSSNLFHPSNGQQLGYIIRGGAAYGQAVFYRTVAGNGNGTASTAIAHLSKEVSSNTTSFMTSTESIHQTASPSSIQLFPNPNKGNFTVQLEGIEKGSATVKIMDISNRIVYQQQTEMISPKITVALAPLSLQKGMYILNVEINGQQHYAKFLLH</sequence>